<dbReference type="Gene3D" id="2.10.25.10">
    <property type="entry name" value="Laminin"/>
    <property type="match status" value="2"/>
</dbReference>
<dbReference type="PROSITE" id="PS50026">
    <property type="entry name" value="EGF_3"/>
    <property type="match status" value="1"/>
</dbReference>
<dbReference type="Pfam" id="PF00594">
    <property type="entry name" value="Gla"/>
    <property type="match status" value="1"/>
</dbReference>
<evidence type="ECO:0000256" key="19">
    <source>
        <dbReference type="ARBA" id="ARBA00023157"/>
    </source>
</evidence>
<keyword evidence="10 25" id="KW-0645">Protease</keyword>
<keyword evidence="17" id="KW-0094">Blood coagulation</keyword>
<dbReference type="GO" id="GO:0004252">
    <property type="term" value="F:serine-type endopeptidase activity"/>
    <property type="evidence" value="ECO:0007669"/>
    <property type="project" value="UniProtKB-EC"/>
</dbReference>
<dbReference type="GO" id="GO:0005509">
    <property type="term" value="F:calcium ion binding"/>
    <property type="evidence" value="ECO:0007669"/>
    <property type="project" value="InterPro"/>
</dbReference>
<dbReference type="InterPro" id="IPR000742">
    <property type="entry name" value="EGF"/>
</dbReference>
<evidence type="ECO:0000256" key="2">
    <source>
        <dbReference type="ARBA" id="ARBA00002741"/>
    </source>
</evidence>
<dbReference type="InterPro" id="IPR012224">
    <property type="entry name" value="Pept_S1A_FX"/>
</dbReference>
<comment type="catalytic activity">
    <reaction evidence="1">
        <text>Selective cleavage of Arg-|-Ile bond in factor X to form factor Xa.</text>
        <dbReference type="EC" id="3.4.21.22"/>
    </reaction>
</comment>
<keyword evidence="19 24" id="KW-1015">Disulfide bond</keyword>
<feature type="domain" description="Peptidase S1" evidence="28">
    <location>
        <begin position="253"/>
        <end position="487"/>
    </location>
</feature>
<dbReference type="InterPro" id="IPR001881">
    <property type="entry name" value="EGF-like_Ca-bd_dom"/>
</dbReference>
<dbReference type="PROSITE" id="PS01187">
    <property type="entry name" value="EGF_CA"/>
    <property type="match status" value="1"/>
</dbReference>
<dbReference type="AlphaFoldDB" id="A0A8B9JB45"/>
<dbReference type="SUPFAM" id="SSF57630">
    <property type="entry name" value="GLA-domain"/>
    <property type="match status" value="1"/>
</dbReference>
<dbReference type="GeneID" id="103022627"/>
<keyword evidence="18" id="KW-0865">Zymogen</keyword>
<organism evidence="31 32">
    <name type="scientific">Astyanax mexicanus</name>
    <name type="common">Blind cave fish</name>
    <name type="synonym">Astyanax fasciatus mexicanus</name>
    <dbReference type="NCBI Taxonomy" id="7994"/>
    <lineage>
        <taxon>Eukaryota</taxon>
        <taxon>Metazoa</taxon>
        <taxon>Chordata</taxon>
        <taxon>Craniata</taxon>
        <taxon>Vertebrata</taxon>
        <taxon>Euteleostomi</taxon>
        <taxon>Actinopterygii</taxon>
        <taxon>Neopterygii</taxon>
        <taxon>Teleostei</taxon>
        <taxon>Ostariophysi</taxon>
        <taxon>Characiformes</taxon>
        <taxon>Characoidei</taxon>
        <taxon>Acestrorhamphidae</taxon>
        <taxon>Acestrorhamphinae</taxon>
        <taxon>Astyanax</taxon>
    </lineage>
</organism>
<dbReference type="PIRSF" id="PIRSF001143">
    <property type="entry name" value="Factor_X"/>
    <property type="match status" value="1"/>
</dbReference>
<keyword evidence="16" id="KW-0460">Magnesium</keyword>
<dbReference type="KEGG" id="amex:103022627"/>
<evidence type="ECO:0000256" key="25">
    <source>
        <dbReference type="RuleBase" id="RU363034"/>
    </source>
</evidence>
<dbReference type="SMART" id="SM00020">
    <property type="entry name" value="Tryp_SPc"/>
    <property type="match status" value="1"/>
</dbReference>
<accession>A0A8B9JB45</accession>
<evidence type="ECO:0000256" key="3">
    <source>
        <dbReference type="ARBA" id="ARBA00004613"/>
    </source>
</evidence>
<keyword evidence="6" id="KW-0301">Gamma-carboxyglutamic acid</keyword>
<dbReference type="PROSITE" id="PS00134">
    <property type="entry name" value="TRYPSIN_HIS"/>
    <property type="match status" value="1"/>
</dbReference>
<dbReference type="SUPFAM" id="SSF50494">
    <property type="entry name" value="Trypsin-like serine proteases"/>
    <property type="match status" value="1"/>
</dbReference>
<comment type="function">
    <text evidence="2">Factor IX is a vitamin K-dependent plasma protein that participates in the intrinsic pathway of blood coagulation by converting factor X to its active form in the presence of Ca(2+) ions, phospholipids, and factor VIIIa.</text>
</comment>
<dbReference type="InterPro" id="IPR017857">
    <property type="entry name" value="Coagulation_fac-like_Gla_dom"/>
</dbReference>
<dbReference type="PROSITE" id="PS50998">
    <property type="entry name" value="GLA_2"/>
    <property type="match status" value="1"/>
</dbReference>
<evidence type="ECO:0000313" key="32">
    <source>
        <dbReference type="Proteomes" id="UP000694621"/>
    </source>
</evidence>
<evidence type="ECO:0000256" key="18">
    <source>
        <dbReference type="ARBA" id="ARBA00023145"/>
    </source>
</evidence>
<dbReference type="Gene3D" id="2.40.10.10">
    <property type="entry name" value="Trypsin-like serine proteases"/>
    <property type="match status" value="2"/>
</dbReference>
<dbReference type="SUPFAM" id="SSF57196">
    <property type="entry name" value="EGF/Laminin"/>
    <property type="match status" value="1"/>
</dbReference>
<evidence type="ECO:0000259" key="29">
    <source>
        <dbReference type="PROSITE" id="PS50998"/>
    </source>
</evidence>
<dbReference type="RefSeq" id="XP_007239145.2">
    <property type="nucleotide sequence ID" value="XM_007239083.4"/>
</dbReference>
<comment type="caution">
    <text evidence="24">Lacks conserved residue(s) required for the propagation of feature annotation.</text>
</comment>
<dbReference type="InterPro" id="IPR018114">
    <property type="entry name" value="TRYPSIN_HIS"/>
</dbReference>
<evidence type="ECO:0000256" key="9">
    <source>
        <dbReference type="ARBA" id="ARBA00022553"/>
    </source>
</evidence>
<dbReference type="CDD" id="cd00054">
    <property type="entry name" value="EGF_CA"/>
    <property type="match status" value="1"/>
</dbReference>
<dbReference type="CTD" id="678552"/>
<keyword evidence="7" id="KW-0964">Secreted</keyword>
<feature type="active site" description="Charge relay system" evidence="23">
    <location>
        <position position="295"/>
    </location>
</feature>
<keyword evidence="11" id="KW-0356">Hemostasis</keyword>
<evidence type="ECO:0000256" key="7">
    <source>
        <dbReference type="ARBA" id="ARBA00022525"/>
    </source>
</evidence>
<dbReference type="InterPro" id="IPR001254">
    <property type="entry name" value="Trypsin_dom"/>
</dbReference>
<dbReference type="GO" id="GO:0005615">
    <property type="term" value="C:extracellular space"/>
    <property type="evidence" value="ECO:0007669"/>
    <property type="project" value="TreeGrafter"/>
</dbReference>
<keyword evidence="26" id="KW-0732">Signal</keyword>
<feature type="active site" description="Charge relay system" evidence="23">
    <location>
        <position position="439"/>
    </location>
</feature>
<dbReference type="Gene3D" id="4.10.740.10">
    <property type="entry name" value="Coagulation Factor IX"/>
    <property type="match status" value="1"/>
</dbReference>
<dbReference type="InterPro" id="IPR001314">
    <property type="entry name" value="Peptidase_S1A"/>
</dbReference>
<dbReference type="Ensembl" id="ENSAMXT00005016663.1">
    <property type="protein sequence ID" value="ENSAMXP00005015070.1"/>
    <property type="gene ID" value="ENSAMXG00005007989.1"/>
</dbReference>
<dbReference type="PROSITE" id="PS00022">
    <property type="entry name" value="EGF_1"/>
    <property type="match status" value="1"/>
</dbReference>
<dbReference type="OrthoDB" id="8909918at2759"/>
<feature type="disulfide bond" evidence="24">
    <location>
        <begin position="114"/>
        <end position="123"/>
    </location>
</feature>
<name>A0A8B9JB45_ASTMX</name>
<dbReference type="InterPro" id="IPR043504">
    <property type="entry name" value="Peptidase_S1_PA_chymotrypsin"/>
</dbReference>
<dbReference type="SMART" id="SM00181">
    <property type="entry name" value="EGF"/>
    <property type="match status" value="2"/>
</dbReference>
<evidence type="ECO:0000256" key="20">
    <source>
        <dbReference type="ARBA" id="ARBA00023180"/>
    </source>
</evidence>
<dbReference type="PROSITE" id="PS00011">
    <property type="entry name" value="GLA_1"/>
    <property type="match status" value="1"/>
</dbReference>
<evidence type="ECO:0000256" key="8">
    <source>
        <dbReference type="ARBA" id="ARBA00022536"/>
    </source>
</evidence>
<comment type="subcellular location">
    <subcellularLocation>
        <location evidence="3">Secreted</location>
    </subcellularLocation>
</comment>
<dbReference type="InterPro" id="IPR000152">
    <property type="entry name" value="EGF-type_Asp/Asn_hydroxyl_site"/>
</dbReference>
<evidence type="ECO:0000256" key="11">
    <source>
        <dbReference type="ARBA" id="ARBA00022696"/>
    </source>
</evidence>
<dbReference type="PROSITE" id="PS00135">
    <property type="entry name" value="TRYPSIN_SER"/>
    <property type="match status" value="1"/>
</dbReference>
<keyword evidence="12" id="KW-0479">Metal-binding</keyword>
<dbReference type="FunFam" id="2.10.25.10:FF:000162">
    <property type="entry name" value="Coagulation factor X (Predicted)"/>
    <property type="match status" value="1"/>
</dbReference>
<keyword evidence="20" id="KW-0325">Glycoprotein</keyword>
<feature type="chain" id="PRO_5044669145" description="Coagulation factor IX" evidence="26">
    <location>
        <begin position="23"/>
        <end position="495"/>
    </location>
</feature>
<evidence type="ECO:0000256" key="10">
    <source>
        <dbReference type="ARBA" id="ARBA00022670"/>
    </source>
</evidence>
<evidence type="ECO:0000256" key="15">
    <source>
        <dbReference type="ARBA" id="ARBA00022837"/>
    </source>
</evidence>
<evidence type="ECO:0000313" key="31">
    <source>
        <dbReference type="Ensembl" id="ENSAMXP00005015070.1"/>
    </source>
</evidence>
<gene>
    <name evidence="30" type="primary">F9</name>
    <name evidence="30" type="ORF">AMEX_G23228</name>
</gene>
<dbReference type="EC" id="3.4.21.22" evidence="4"/>
<evidence type="ECO:0000256" key="17">
    <source>
        <dbReference type="ARBA" id="ARBA00023084"/>
    </source>
</evidence>
<evidence type="ECO:0000256" key="13">
    <source>
        <dbReference type="ARBA" id="ARBA00022801"/>
    </source>
</evidence>
<dbReference type="Proteomes" id="UP000694621">
    <property type="component" value="Unplaced"/>
</dbReference>
<dbReference type="Pfam" id="PF14670">
    <property type="entry name" value="FXa_inhibition"/>
    <property type="match status" value="1"/>
</dbReference>
<evidence type="ECO:0000313" key="33">
    <source>
        <dbReference type="Proteomes" id="UP000752171"/>
    </source>
</evidence>
<dbReference type="PROSITE" id="PS01186">
    <property type="entry name" value="EGF_2"/>
    <property type="match status" value="1"/>
</dbReference>
<dbReference type="PRINTS" id="PR00001">
    <property type="entry name" value="GLABLOOD"/>
</dbReference>
<dbReference type="FunFam" id="4.10.740.10:FF:000001">
    <property type="entry name" value="vitamin K-dependent protein S"/>
    <property type="match status" value="1"/>
</dbReference>
<dbReference type="PANTHER" id="PTHR24278">
    <property type="entry name" value="COAGULATION FACTOR"/>
    <property type="match status" value="1"/>
</dbReference>
<evidence type="ECO:0000259" key="28">
    <source>
        <dbReference type="PROSITE" id="PS50240"/>
    </source>
</evidence>
<protein>
    <recommendedName>
        <fullName evidence="5">Coagulation factor IX</fullName>
        <ecNumber evidence="4">3.4.21.22</ecNumber>
    </recommendedName>
    <alternativeName>
        <fullName evidence="22">Christmas factor</fullName>
    </alternativeName>
</protein>
<dbReference type="CDD" id="cd00190">
    <property type="entry name" value="Tryp_SPc"/>
    <property type="match status" value="1"/>
</dbReference>
<evidence type="ECO:0000256" key="21">
    <source>
        <dbReference type="ARBA" id="ARBA00023278"/>
    </source>
</evidence>
<dbReference type="GO" id="GO:0007596">
    <property type="term" value="P:blood coagulation"/>
    <property type="evidence" value="ECO:0007669"/>
    <property type="project" value="UniProtKB-KW"/>
</dbReference>
<dbReference type="InterPro" id="IPR018097">
    <property type="entry name" value="EGF_Ca-bd_CS"/>
</dbReference>
<keyword evidence="13 25" id="KW-0378">Hydrolase</keyword>
<dbReference type="InterPro" id="IPR033116">
    <property type="entry name" value="TRYPSIN_SER"/>
</dbReference>
<dbReference type="GO" id="GO:0006508">
    <property type="term" value="P:proteolysis"/>
    <property type="evidence" value="ECO:0007669"/>
    <property type="project" value="UniProtKB-KW"/>
</dbReference>
<dbReference type="PRINTS" id="PR00010">
    <property type="entry name" value="EGFBLOOD"/>
</dbReference>
<evidence type="ECO:0000256" key="5">
    <source>
        <dbReference type="ARBA" id="ARBA00019454"/>
    </source>
</evidence>
<dbReference type="SMART" id="SM00069">
    <property type="entry name" value="GLA"/>
    <property type="match status" value="1"/>
</dbReference>
<dbReference type="FunFam" id="2.40.10.10:FF:000013">
    <property type="entry name" value="Coagulation factor X"/>
    <property type="match status" value="1"/>
</dbReference>
<dbReference type="SMART" id="SM00179">
    <property type="entry name" value="EGF_CA"/>
    <property type="match status" value="1"/>
</dbReference>
<proteinExistence type="predicted"/>
<evidence type="ECO:0000256" key="4">
    <source>
        <dbReference type="ARBA" id="ARBA00012066"/>
    </source>
</evidence>
<dbReference type="PROSITE" id="PS50240">
    <property type="entry name" value="TRYPSIN_DOM"/>
    <property type="match status" value="1"/>
</dbReference>
<keyword evidence="9" id="KW-0597">Phosphoprotein</keyword>
<evidence type="ECO:0000259" key="27">
    <source>
        <dbReference type="PROSITE" id="PS50026"/>
    </source>
</evidence>
<evidence type="ECO:0000256" key="16">
    <source>
        <dbReference type="ARBA" id="ARBA00022842"/>
    </source>
</evidence>
<feature type="domain" description="Gla" evidence="29">
    <location>
        <begin position="42"/>
        <end position="88"/>
    </location>
</feature>
<evidence type="ECO:0000256" key="26">
    <source>
        <dbReference type="SAM" id="SignalP"/>
    </source>
</evidence>
<keyword evidence="14 25" id="KW-0720">Serine protease</keyword>
<keyword evidence="15" id="KW-0106">Calcium</keyword>
<dbReference type="Proteomes" id="UP000752171">
    <property type="component" value="Unassembled WGS sequence"/>
</dbReference>
<evidence type="ECO:0000256" key="6">
    <source>
        <dbReference type="ARBA" id="ARBA00022479"/>
    </source>
</evidence>
<dbReference type="InterPro" id="IPR009003">
    <property type="entry name" value="Peptidase_S1_PA"/>
</dbReference>
<reference evidence="31" key="2">
    <citation type="submission" date="2025-05" db="UniProtKB">
        <authorList>
            <consortium name="Ensembl"/>
        </authorList>
    </citation>
    <scope>IDENTIFICATION</scope>
</reference>
<dbReference type="EMBL" id="JAICCE010000020">
    <property type="protein sequence ID" value="KAG9263220.1"/>
    <property type="molecule type" value="Genomic_DNA"/>
</dbReference>
<dbReference type="Pfam" id="PF00008">
    <property type="entry name" value="EGF"/>
    <property type="match status" value="1"/>
</dbReference>
<dbReference type="InterPro" id="IPR050442">
    <property type="entry name" value="Peptidase_S1_coag_factors"/>
</dbReference>
<dbReference type="Pfam" id="PF00089">
    <property type="entry name" value="Trypsin"/>
    <property type="match status" value="1"/>
</dbReference>
<sequence>MEKIKLFSLICGILHEIQLTSAASVFLSRQSADTVLSRHRRHNTGALEEMMRDNLERECIEENCSLEEAREVFENEEKTREFWVRYIDGDQCVSSPCQNGGTCEDGMSAYICWCPIGFIGKNCELEMARQCDVNNGGCMQFCLVHKTYGVVCDCADGYRLALDSRSCEPMGEYPCGSLGADVSEVLSSRTLIIAETIDQVHSVELQNSTESNVTQSNSTEFSNTTIRPDADNAWAFFPTLPTVTEQSNSDQRIVGGNEATPGEIPWQVALVTKDKNVTFCGGSLLSEVWVVTAAHCLVEGKTGAFFIRLGEHDVKKEEGKESDHEIAEYHPHPSYNFQRSHNHDIALLKLQTPVLFSDYARPICLGPKTFTENLLKSASHSLVSGWGRLRYGGHESDTLQKVEVPYVDRTECKGSDKISRFMFCAGYSTIRKDSCQGDSGGPHATSFQGTWFLTGIISWGDECAKDGKFGIYTRVSRYMNWITNITGIRAGSSGK</sequence>
<evidence type="ECO:0000256" key="24">
    <source>
        <dbReference type="PROSITE-ProRule" id="PRU00076"/>
    </source>
</evidence>
<reference evidence="30 33" key="1">
    <citation type="submission" date="2021-07" db="EMBL/GenBank/DDBJ databases">
        <authorList>
            <person name="Imarazene B."/>
            <person name="Zahm M."/>
            <person name="Klopp C."/>
            <person name="Cabau C."/>
            <person name="Beille S."/>
            <person name="Jouanno E."/>
            <person name="Castinel A."/>
            <person name="Lluch J."/>
            <person name="Gil L."/>
            <person name="Kuchtly C."/>
            <person name="Lopez Roques C."/>
            <person name="Donnadieu C."/>
            <person name="Parrinello H."/>
            <person name="Journot L."/>
            <person name="Du K."/>
            <person name="Schartl M."/>
            <person name="Retaux S."/>
            <person name="Guiguen Y."/>
        </authorList>
    </citation>
    <scope>NUCLEOTIDE SEQUENCE [LARGE SCALE GENOMIC DNA]</scope>
    <source>
        <strain evidence="30">Pach_M1</strain>
        <tissue evidence="30">Testis</tissue>
    </source>
</reference>
<dbReference type="OMA" id="SYECWCR"/>
<evidence type="ECO:0000256" key="23">
    <source>
        <dbReference type="PIRSR" id="PIRSR001143-1"/>
    </source>
</evidence>
<dbReference type="InterPro" id="IPR035972">
    <property type="entry name" value="GLA-like_dom_SF"/>
</dbReference>
<keyword evidence="21" id="KW-0379">Hydroxylation</keyword>
<keyword evidence="8 24" id="KW-0245">EGF-like domain</keyword>
<feature type="domain" description="EGF-like" evidence="27">
    <location>
        <begin position="88"/>
        <end position="124"/>
    </location>
</feature>
<evidence type="ECO:0000256" key="12">
    <source>
        <dbReference type="ARBA" id="ARBA00022723"/>
    </source>
</evidence>
<dbReference type="PANTHER" id="PTHR24278:SF31">
    <property type="entry name" value="COAGULATION FACTOR IX"/>
    <property type="match status" value="1"/>
</dbReference>
<evidence type="ECO:0000256" key="22">
    <source>
        <dbReference type="ARBA" id="ARBA00031357"/>
    </source>
</evidence>
<evidence type="ECO:0000256" key="1">
    <source>
        <dbReference type="ARBA" id="ARBA00001368"/>
    </source>
</evidence>
<dbReference type="PROSITE" id="PS00010">
    <property type="entry name" value="ASX_HYDROXYL"/>
    <property type="match status" value="1"/>
</dbReference>
<feature type="signal peptide" evidence="26">
    <location>
        <begin position="1"/>
        <end position="22"/>
    </location>
</feature>
<evidence type="ECO:0000313" key="30">
    <source>
        <dbReference type="EMBL" id="KAG9263220.1"/>
    </source>
</evidence>
<dbReference type="PRINTS" id="PR00722">
    <property type="entry name" value="CHYMOTRYPSIN"/>
</dbReference>
<evidence type="ECO:0000256" key="14">
    <source>
        <dbReference type="ARBA" id="ARBA00022825"/>
    </source>
</evidence>
<dbReference type="InterPro" id="IPR000294">
    <property type="entry name" value="GLA_domain"/>
</dbReference>
<feature type="active site" description="Charge relay system" evidence="23">
    <location>
        <position position="344"/>
    </location>
</feature>